<keyword evidence="5" id="KW-1185">Reference proteome</keyword>
<keyword evidence="2" id="KW-0378">Hydrolase</keyword>
<dbReference type="AlphaFoldDB" id="A0A0U3PGV3"/>
<dbReference type="Gene3D" id="3.90.79.10">
    <property type="entry name" value="Nucleoside Triphosphate Pyrophosphohydrolase"/>
    <property type="match status" value="1"/>
</dbReference>
<feature type="domain" description="Nudix hydrolase" evidence="3">
    <location>
        <begin position="15"/>
        <end position="146"/>
    </location>
</feature>
<proteinExistence type="predicted"/>
<dbReference type="GO" id="GO:0016787">
    <property type="term" value="F:hydrolase activity"/>
    <property type="evidence" value="ECO:0007669"/>
    <property type="project" value="UniProtKB-KW"/>
</dbReference>
<dbReference type="PANTHER" id="PTHR43736">
    <property type="entry name" value="ADP-RIBOSE PYROPHOSPHATASE"/>
    <property type="match status" value="1"/>
</dbReference>
<evidence type="ECO:0000256" key="2">
    <source>
        <dbReference type="ARBA" id="ARBA00022801"/>
    </source>
</evidence>
<gene>
    <name evidence="4" type="ORF">APZ00_07300</name>
</gene>
<evidence type="ECO:0000313" key="5">
    <source>
        <dbReference type="Proteomes" id="UP000064921"/>
    </source>
</evidence>
<dbReference type="PROSITE" id="PS51462">
    <property type="entry name" value="NUDIX"/>
    <property type="match status" value="1"/>
</dbReference>
<protein>
    <recommendedName>
        <fullName evidence="3">Nudix hydrolase domain-containing protein</fullName>
    </recommendedName>
</protein>
<dbReference type="Pfam" id="PF00293">
    <property type="entry name" value="NUDIX"/>
    <property type="match status" value="1"/>
</dbReference>
<dbReference type="PANTHER" id="PTHR43736:SF1">
    <property type="entry name" value="DIHYDRONEOPTERIN TRIPHOSPHATE DIPHOSPHATASE"/>
    <property type="match status" value="1"/>
</dbReference>
<evidence type="ECO:0000256" key="1">
    <source>
        <dbReference type="ARBA" id="ARBA00001946"/>
    </source>
</evidence>
<evidence type="ECO:0000259" key="3">
    <source>
        <dbReference type="PROSITE" id="PS51462"/>
    </source>
</evidence>
<dbReference type="InterPro" id="IPR020084">
    <property type="entry name" value="NUDIX_hydrolase_CS"/>
</dbReference>
<name>A0A0U3PGV3_9HYPH</name>
<accession>A0A0U3PGV3</accession>
<evidence type="ECO:0000313" key="4">
    <source>
        <dbReference type="EMBL" id="ALV26908.1"/>
    </source>
</evidence>
<sequence>MLRYKQRLRTGKAGPMKTQVSTHLIHEKDGRHLMIRRAGSAYYPGFLSLVAGHVEPPETPLEALLREAAEEIGVRLAPGDVSFAKVLHRRLPDRIYIDYFFKAEHMPDALQICEPDKISEIGMFDLQAVRDQIVPYVWAVLTSPQTYQEFEEGGLMPRL</sequence>
<comment type="cofactor">
    <cofactor evidence="1">
        <name>Mg(2+)</name>
        <dbReference type="ChEBI" id="CHEBI:18420"/>
    </cofactor>
</comment>
<dbReference type="STRING" id="121719.APZ00_07300"/>
<dbReference type="EMBL" id="CP013068">
    <property type="protein sequence ID" value="ALV26908.1"/>
    <property type="molecule type" value="Genomic_DNA"/>
</dbReference>
<dbReference type="InterPro" id="IPR015797">
    <property type="entry name" value="NUDIX_hydrolase-like_dom_sf"/>
</dbReference>
<dbReference type="Proteomes" id="UP000064921">
    <property type="component" value="Chromosome"/>
</dbReference>
<dbReference type="PROSITE" id="PS00893">
    <property type="entry name" value="NUDIX_BOX"/>
    <property type="match status" value="1"/>
</dbReference>
<dbReference type="InterPro" id="IPR000086">
    <property type="entry name" value="NUDIX_hydrolase_dom"/>
</dbReference>
<dbReference type="SUPFAM" id="SSF55811">
    <property type="entry name" value="Nudix"/>
    <property type="match status" value="1"/>
</dbReference>
<reference evidence="4 5" key="1">
    <citation type="submission" date="2015-10" db="EMBL/GenBank/DDBJ databases">
        <title>The world's first case of liver abscess caused by Pannonibacter phragmitetus.</title>
        <authorList>
            <person name="Ming D."/>
            <person name="Wang M."/>
            <person name="Zhou Y."/>
            <person name="Jiang T."/>
            <person name="Hu S."/>
        </authorList>
    </citation>
    <scope>NUCLEOTIDE SEQUENCE [LARGE SCALE GENOMIC DNA]</scope>
    <source>
        <strain evidence="4 5">31801</strain>
    </source>
</reference>
<organism evidence="4 5">
    <name type="scientific">Pannonibacter phragmitetus</name>
    <dbReference type="NCBI Taxonomy" id="121719"/>
    <lineage>
        <taxon>Bacteria</taxon>
        <taxon>Pseudomonadati</taxon>
        <taxon>Pseudomonadota</taxon>
        <taxon>Alphaproteobacteria</taxon>
        <taxon>Hyphomicrobiales</taxon>
        <taxon>Stappiaceae</taxon>
        <taxon>Pannonibacter</taxon>
    </lineage>
</organism>
<dbReference type="KEGG" id="pphr:APZ00_07300"/>
<dbReference type="eggNOG" id="COG1051">
    <property type="taxonomic scope" value="Bacteria"/>
</dbReference>